<name>A0A0M0JEG9_9EUKA</name>
<dbReference type="EMBL" id="JWZX01003072">
    <property type="protein sequence ID" value="KOO24638.1"/>
    <property type="molecule type" value="Genomic_DNA"/>
</dbReference>
<dbReference type="Proteomes" id="UP000037460">
    <property type="component" value="Unassembled WGS sequence"/>
</dbReference>
<dbReference type="GO" id="GO:0007015">
    <property type="term" value="P:actin filament organization"/>
    <property type="evidence" value="ECO:0007669"/>
    <property type="project" value="TreeGrafter"/>
</dbReference>
<evidence type="ECO:0000313" key="5">
    <source>
        <dbReference type="EMBL" id="KOO24638.1"/>
    </source>
</evidence>
<reference evidence="6" key="1">
    <citation type="journal article" date="2015" name="PLoS Genet.">
        <title>Genome Sequence and Transcriptome Analyses of Chrysochromulina tobin: Metabolic Tools for Enhanced Algal Fitness in the Prominent Order Prymnesiales (Haptophyceae).</title>
        <authorList>
            <person name="Hovde B.T."/>
            <person name="Deodato C.R."/>
            <person name="Hunsperger H.M."/>
            <person name="Ryken S.A."/>
            <person name="Yost W."/>
            <person name="Jha R.K."/>
            <person name="Patterson J."/>
            <person name="Monnat R.J. Jr."/>
            <person name="Barlow S.B."/>
            <person name="Starkenburg S.R."/>
            <person name="Cattolico R.A."/>
        </authorList>
    </citation>
    <scope>NUCLEOTIDE SEQUENCE</scope>
    <source>
        <strain evidence="6">CCMP291</strain>
    </source>
</reference>
<keyword evidence="2" id="KW-0963">Cytoplasm</keyword>
<organism evidence="5 6">
    <name type="scientific">Chrysochromulina tobinii</name>
    <dbReference type="NCBI Taxonomy" id="1460289"/>
    <lineage>
        <taxon>Eukaryota</taxon>
        <taxon>Haptista</taxon>
        <taxon>Haptophyta</taxon>
        <taxon>Prymnesiophyceae</taxon>
        <taxon>Prymnesiales</taxon>
        <taxon>Chrysochromulinaceae</taxon>
        <taxon>Chrysochromulina</taxon>
    </lineage>
</organism>
<dbReference type="InterPro" id="IPR032675">
    <property type="entry name" value="LRR_dom_sf"/>
</dbReference>
<sequence>MAFKLKMLTPTEAIQRLSDNDPSFTKCNLTKSAVLQMPSGSELIMKLAAALATNTHCLELIMEDCNIGDKEAAAIAEALKTNNTLVHLDVQNNRIKDEGGTALANAIAVNQMLIQLNILNQKNQPKTAFGDATLHAIGDMFDTNITLLKIIWRLESRQSFTLNKKMVRNNDIDRRIKAGKEYGDIMPEKAKPIPPAVIAKRNEAATFLGLGTPRGGDSAPLESKFKALELEYLEAAAALKATFEAKQQALLEPPSEAAAPPPEAPSEAPALE</sequence>
<evidence type="ECO:0000313" key="6">
    <source>
        <dbReference type="Proteomes" id="UP000037460"/>
    </source>
</evidence>
<dbReference type="GO" id="GO:0005523">
    <property type="term" value="F:tropomyosin binding"/>
    <property type="evidence" value="ECO:0007669"/>
    <property type="project" value="InterPro"/>
</dbReference>
<dbReference type="OrthoDB" id="2163268at2759"/>
<evidence type="ECO:0000256" key="4">
    <source>
        <dbReference type="SAM" id="MobiDB-lite"/>
    </source>
</evidence>
<dbReference type="InterPro" id="IPR001611">
    <property type="entry name" value="Leu-rich_rpt"/>
</dbReference>
<comment type="caution">
    <text evidence="5">The sequence shown here is derived from an EMBL/GenBank/DDBJ whole genome shotgun (WGS) entry which is preliminary data.</text>
</comment>
<dbReference type="PANTHER" id="PTHR10901:SF6">
    <property type="entry name" value="TROPOMODULIN, ISOFORM N"/>
    <property type="match status" value="1"/>
</dbReference>
<dbReference type="SUPFAM" id="SSF52047">
    <property type="entry name" value="RNI-like"/>
    <property type="match status" value="1"/>
</dbReference>
<dbReference type="PANTHER" id="PTHR10901">
    <property type="entry name" value="TROPOMODULIN"/>
    <property type="match status" value="1"/>
</dbReference>
<dbReference type="SMART" id="SM00368">
    <property type="entry name" value="LRR_RI"/>
    <property type="match status" value="2"/>
</dbReference>
<evidence type="ECO:0000256" key="3">
    <source>
        <dbReference type="ARBA" id="ARBA00023212"/>
    </source>
</evidence>
<evidence type="ECO:0000256" key="1">
    <source>
        <dbReference type="ARBA" id="ARBA00004245"/>
    </source>
</evidence>
<evidence type="ECO:0000256" key="2">
    <source>
        <dbReference type="ARBA" id="ARBA00022490"/>
    </source>
</evidence>
<protein>
    <submittedName>
        <fullName evidence="5">Tropomodulin isoform cra_a</fullName>
    </submittedName>
</protein>
<gene>
    <name evidence="5" type="ORF">Ctob_007498</name>
</gene>
<dbReference type="GO" id="GO:0005856">
    <property type="term" value="C:cytoskeleton"/>
    <property type="evidence" value="ECO:0007669"/>
    <property type="project" value="UniProtKB-SubCell"/>
</dbReference>
<dbReference type="AlphaFoldDB" id="A0A0M0JEG9"/>
<dbReference type="InterPro" id="IPR004934">
    <property type="entry name" value="TMOD"/>
</dbReference>
<keyword evidence="3" id="KW-0206">Cytoskeleton</keyword>
<dbReference type="GO" id="GO:0051694">
    <property type="term" value="P:pointed-end actin filament capping"/>
    <property type="evidence" value="ECO:0007669"/>
    <property type="project" value="InterPro"/>
</dbReference>
<accession>A0A0M0JEG9</accession>
<feature type="region of interest" description="Disordered" evidence="4">
    <location>
        <begin position="250"/>
        <end position="272"/>
    </location>
</feature>
<proteinExistence type="predicted"/>
<keyword evidence="6" id="KW-1185">Reference proteome</keyword>
<dbReference type="Pfam" id="PF13516">
    <property type="entry name" value="LRR_6"/>
    <property type="match status" value="1"/>
</dbReference>
<comment type="subcellular location">
    <subcellularLocation>
        <location evidence="1">Cytoplasm</location>
        <location evidence="1">Cytoskeleton</location>
    </subcellularLocation>
</comment>
<dbReference type="Gene3D" id="3.80.10.10">
    <property type="entry name" value="Ribonuclease Inhibitor"/>
    <property type="match status" value="1"/>
</dbReference>